<evidence type="ECO:0000256" key="1">
    <source>
        <dbReference type="ARBA" id="ARBA00023157"/>
    </source>
</evidence>
<dbReference type="Gene3D" id="1.10.287.1490">
    <property type="match status" value="1"/>
</dbReference>
<dbReference type="InterPro" id="IPR014716">
    <property type="entry name" value="Fibrinogen_a/b/g_C_1"/>
</dbReference>
<dbReference type="InterPro" id="IPR050373">
    <property type="entry name" value="Fibrinogen_C-term_domain"/>
</dbReference>
<dbReference type="PROSITE" id="PS51406">
    <property type="entry name" value="FIBRINOGEN_C_2"/>
    <property type="match status" value="1"/>
</dbReference>
<feature type="domain" description="Fibrinogen C-terminal" evidence="4">
    <location>
        <begin position="290"/>
        <end position="510"/>
    </location>
</feature>
<accession>B4M3G3</accession>
<dbReference type="HOGENOM" id="CLU_038628_1_1_1"/>
<dbReference type="SUPFAM" id="SSF56496">
    <property type="entry name" value="Fibrinogen C-terminal domain-like"/>
    <property type="match status" value="1"/>
</dbReference>
<name>B4M3G3_DROVI</name>
<dbReference type="PROSITE" id="PS00514">
    <property type="entry name" value="FIBRINOGEN_C_1"/>
    <property type="match status" value="1"/>
</dbReference>
<dbReference type="KEGG" id="dvi:6631634"/>
<dbReference type="eggNOG" id="KOG2579">
    <property type="taxonomic scope" value="Eukaryota"/>
</dbReference>
<dbReference type="InterPro" id="IPR020837">
    <property type="entry name" value="Fibrinogen_CS"/>
</dbReference>
<feature type="signal peptide" evidence="3">
    <location>
        <begin position="1"/>
        <end position="19"/>
    </location>
</feature>
<dbReference type="InParanoid" id="B4M3G3"/>
<keyword evidence="1" id="KW-1015">Disulfide bond</keyword>
<dbReference type="PANTHER" id="PTHR19143">
    <property type="entry name" value="FIBRINOGEN/TENASCIN/ANGIOPOEITIN"/>
    <property type="match status" value="1"/>
</dbReference>
<dbReference type="GO" id="GO:0005615">
    <property type="term" value="C:extracellular space"/>
    <property type="evidence" value="ECO:0007669"/>
    <property type="project" value="TreeGrafter"/>
</dbReference>
<dbReference type="Pfam" id="PF00147">
    <property type="entry name" value="Fibrinogen_C"/>
    <property type="match status" value="1"/>
</dbReference>
<organism evidence="5 6">
    <name type="scientific">Drosophila virilis</name>
    <name type="common">Fruit fly</name>
    <dbReference type="NCBI Taxonomy" id="7244"/>
    <lineage>
        <taxon>Eukaryota</taxon>
        <taxon>Metazoa</taxon>
        <taxon>Ecdysozoa</taxon>
        <taxon>Arthropoda</taxon>
        <taxon>Hexapoda</taxon>
        <taxon>Insecta</taxon>
        <taxon>Pterygota</taxon>
        <taxon>Neoptera</taxon>
        <taxon>Endopterygota</taxon>
        <taxon>Diptera</taxon>
        <taxon>Brachycera</taxon>
        <taxon>Muscomorpha</taxon>
        <taxon>Ephydroidea</taxon>
        <taxon>Drosophilidae</taxon>
        <taxon>Drosophila</taxon>
    </lineage>
</organism>
<keyword evidence="2" id="KW-0175">Coiled coil</keyword>
<dbReference type="EMBL" id="CH940651">
    <property type="protein sequence ID" value="EDW65338.2"/>
    <property type="molecule type" value="Genomic_DNA"/>
</dbReference>
<feature type="chain" id="PRO_5006457621" description="Fibrinogen C-terminal domain-containing protein" evidence="3">
    <location>
        <begin position="20"/>
        <end position="514"/>
    </location>
</feature>
<evidence type="ECO:0000313" key="6">
    <source>
        <dbReference type="Proteomes" id="UP000008792"/>
    </source>
</evidence>
<dbReference type="PANTHER" id="PTHR19143:SF327">
    <property type="entry name" value="FI21813P1-RELATED"/>
    <property type="match status" value="1"/>
</dbReference>
<dbReference type="SMART" id="SM00186">
    <property type="entry name" value="FBG"/>
    <property type="match status" value="1"/>
</dbReference>
<dbReference type="CDD" id="cd00087">
    <property type="entry name" value="FReD"/>
    <property type="match status" value="1"/>
</dbReference>
<dbReference type="InterPro" id="IPR036056">
    <property type="entry name" value="Fibrinogen-like_C"/>
</dbReference>
<gene>
    <name evidence="5" type="primary">Dvir\GJ19208</name>
    <name evidence="5" type="ORF">Dvir_GJ19208</name>
</gene>
<feature type="coiled-coil region" evidence="2">
    <location>
        <begin position="55"/>
        <end position="306"/>
    </location>
</feature>
<keyword evidence="6" id="KW-1185">Reference proteome</keyword>
<evidence type="ECO:0000256" key="3">
    <source>
        <dbReference type="SAM" id="SignalP"/>
    </source>
</evidence>
<reference evidence="5 6" key="1">
    <citation type="journal article" date="2007" name="Nature">
        <title>Evolution of genes and genomes on the Drosophila phylogeny.</title>
        <authorList>
            <consortium name="Drosophila 12 Genomes Consortium"/>
            <person name="Clark A.G."/>
            <person name="Eisen M.B."/>
            <person name="Smith D.R."/>
            <person name="Bergman C.M."/>
            <person name="Oliver B."/>
            <person name="Markow T.A."/>
            <person name="Kaufman T.C."/>
            <person name="Kellis M."/>
            <person name="Gelbart W."/>
            <person name="Iyer V.N."/>
            <person name="Pollard D.A."/>
            <person name="Sackton T.B."/>
            <person name="Larracuente A.M."/>
            <person name="Singh N.D."/>
            <person name="Abad J.P."/>
            <person name="Abt D.N."/>
            <person name="Adryan B."/>
            <person name="Aguade M."/>
            <person name="Akashi H."/>
            <person name="Anderson W.W."/>
            <person name="Aquadro C.F."/>
            <person name="Ardell D.H."/>
            <person name="Arguello R."/>
            <person name="Artieri C.G."/>
            <person name="Barbash D.A."/>
            <person name="Barker D."/>
            <person name="Barsanti P."/>
            <person name="Batterham P."/>
            <person name="Batzoglou S."/>
            <person name="Begun D."/>
            <person name="Bhutkar A."/>
            <person name="Blanco E."/>
            <person name="Bosak S.A."/>
            <person name="Bradley R.K."/>
            <person name="Brand A.D."/>
            <person name="Brent M.R."/>
            <person name="Brooks A.N."/>
            <person name="Brown R.H."/>
            <person name="Butlin R.K."/>
            <person name="Caggese C."/>
            <person name="Calvi B.R."/>
            <person name="Bernardo de Carvalho A."/>
            <person name="Caspi A."/>
            <person name="Castrezana S."/>
            <person name="Celniker S.E."/>
            <person name="Chang J.L."/>
            <person name="Chapple C."/>
            <person name="Chatterji S."/>
            <person name="Chinwalla A."/>
            <person name="Civetta A."/>
            <person name="Clifton S.W."/>
            <person name="Comeron J.M."/>
            <person name="Costello J.C."/>
            <person name="Coyne J.A."/>
            <person name="Daub J."/>
            <person name="David R.G."/>
            <person name="Delcher A.L."/>
            <person name="Delehaunty K."/>
            <person name="Do C.B."/>
            <person name="Ebling H."/>
            <person name="Edwards K."/>
            <person name="Eickbush T."/>
            <person name="Evans J.D."/>
            <person name="Filipski A."/>
            <person name="Findeiss S."/>
            <person name="Freyhult E."/>
            <person name="Fulton L."/>
            <person name="Fulton R."/>
            <person name="Garcia A.C."/>
            <person name="Gardiner A."/>
            <person name="Garfield D.A."/>
            <person name="Garvin B.E."/>
            <person name="Gibson G."/>
            <person name="Gilbert D."/>
            <person name="Gnerre S."/>
            <person name="Godfrey J."/>
            <person name="Good R."/>
            <person name="Gotea V."/>
            <person name="Gravely B."/>
            <person name="Greenberg A.J."/>
            <person name="Griffiths-Jones S."/>
            <person name="Gross S."/>
            <person name="Guigo R."/>
            <person name="Gustafson E.A."/>
            <person name="Haerty W."/>
            <person name="Hahn M.W."/>
            <person name="Halligan D.L."/>
            <person name="Halpern A.L."/>
            <person name="Halter G.M."/>
            <person name="Han M.V."/>
            <person name="Heger A."/>
            <person name="Hillier L."/>
            <person name="Hinrichs A.S."/>
            <person name="Holmes I."/>
            <person name="Hoskins R.A."/>
            <person name="Hubisz M.J."/>
            <person name="Hultmark D."/>
            <person name="Huntley M.A."/>
            <person name="Jaffe D.B."/>
            <person name="Jagadeeshan S."/>
            <person name="Jeck W.R."/>
            <person name="Johnson J."/>
            <person name="Jones C.D."/>
            <person name="Jordan W.C."/>
            <person name="Karpen G.H."/>
            <person name="Kataoka E."/>
            <person name="Keightley P.D."/>
            <person name="Kheradpour P."/>
            <person name="Kirkness E.F."/>
            <person name="Koerich L.B."/>
            <person name="Kristiansen K."/>
            <person name="Kudrna D."/>
            <person name="Kulathinal R.J."/>
            <person name="Kumar S."/>
            <person name="Kwok R."/>
            <person name="Lander E."/>
            <person name="Langley C.H."/>
            <person name="Lapoint R."/>
            <person name="Lazzaro B.P."/>
            <person name="Lee S.J."/>
            <person name="Levesque L."/>
            <person name="Li R."/>
            <person name="Lin C.F."/>
            <person name="Lin M.F."/>
            <person name="Lindblad-Toh K."/>
            <person name="Llopart A."/>
            <person name="Long M."/>
            <person name="Low L."/>
            <person name="Lozovsky E."/>
            <person name="Lu J."/>
            <person name="Luo M."/>
            <person name="Machado C.A."/>
            <person name="Makalowski W."/>
            <person name="Marzo M."/>
            <person name="Matsuda M."/>
            <person name="Matzkin L."/>
            <person name="McAllister B."/>
            <person name="McBride C.S."/>
            <person name="McKernan B."/>
            <person name="McKernan K."/>
            <person name="Mendez-Lago M."/>
            <person name="Minx P."/>
            <person name="Mollenhauer M.U."/>
            <person name="Montooth K."/>
            <person name="Mount S.M."/>
            <person name="Mu X."/>
            <person name="Myers E."/>
            <person name="Negre B."/>
            <person name="Newfeld S."/>
            <person name="Nielsen R."/>
            <person name="Noor M.A."/>
            <person name="O'Grady P."/>
            <person name="Pachter L."/>
            <person name="Papaceit M."/>
            <person name="Parisi M.J."/>
            <person name="Parisi M."/>
            <person name="Parts L."/>
            <person name="Pedersen J.S."/>
            <person name="Pesole G."/>
            <person name="Phillippy A.M."/>
            <person name="Ponting C.P."/>
            <person name="Pop M."/>
            <person name="Porcelli D."/>
            <person name="Powell J.R."/>
            <person name="Prohaska S."/>
            <person name="Pruitt K."/>
            <person name="Puig M."/>
            <person name="Quesneville H."/>
            <person name="Ram K.R."/>
            <person name="Rand D."/>
            <person name="Rasmussen M.D."/>
            <person name="Reed L.K."/>
            <person name="Reenan R."/>
            <person name="Reily A."/>
            <person name="Remington K.A."/>
            <person name="Rieger T.T."/>
            <person name="Ritchie M.G."/>
            <person name="Robin C."/>
            <person name="Rogers Y.H."/>
            <person name="Rohde C."/>
            <person name="Rozas J."/>
            <person name="Rubenfield M.J."/>
            <person name="Ruiz A."/>
            <person name="Russo S."/>
            <person name="Salzberg S.L."/>
            <person name="Sanchez-Gracia A."/>
            <person name="Saranga D.J."/>
            <person name="Sato H."/>
            <person name="Schaeffer S.W."/>
            <person name="Schatz M.C."/>
            <person name="Schlenke T."/>
            <person name="Schwartz R."/>
            <person name="Segarra C."/>
            <person name="Singh R.S."/>
            <person name="Sirot L."/>
            <person name="Sirota M."/>
            <person name="Sisneros N.B."/>
            <person name="Smith C.D."/>
            <person name="Smith T.F."/>
            <person name="Spieth J."/>
            <person name="Stage D.E."/>
            <person name="Stark A."/>
            <person name="Stephan W."/>
            <person name="Strausberg R.L."/>
            <person name="Strempel S."/>
            <person name="Sturgill D."/>
            <person name="Sutton G."/>
            <person name="Sutton G.G."/>
            <person name="Tao W."/>
            <person name="Teichmann S."/>
            <person name="Tobari Y.N."/>
            <person name="Tomimura Y."/>
            <person name="Tsolas J.M."/>
            <person name="Valente V.L."/>
            <person name="Venter E."/>
            <person name="Venter J.C."/>
            <person name="Vicario S."/>
            <person name="Vieira F.G."/>
            <person name="Vilella A.J."/>
            <person name="Villasante A."/>
            <person name="Walenz B."/>
            <person name="Wang J."/>
            <person name="Wasserman M."/>
            <person name="Watts T."/>
            <person name="Wilson D."/>
            <person name="Wilson R.K."/>
            <person name="Wing R.A."/>
            <person name="Wolfner M.F."/>
            <person name="Wong A."/>
            <person name="Wong G.K."/>
            <person name="Wu C.I."/>
            <person name="Wu G."/>
            <person name="Yamamoto D."/>
            <person name="Yang H.P."/>
            <person name="Yang S.P."/>
            <person name="Yorke J.A."/>
            <person name="Yoshida K."/>
            <person name="Zdobnov E."/>
            <person name="Zhang P."/>
            <person name="Zhang Y."/>
            <person name="Zimin A.V."/>
            <person name="Baldwin J."/>
            <person name="Abdouelleil A."/>
            <person name="Abdulkadir J."/>
            <person name="Abebe A."/>
            <person name="Abera B."/>
            <person name="Abreu J."/>
            <person name="Acer S.C."/>
            <person name="Aftuck L."/>
            <person name="Alexander A."/>
            <person name="An P."/>
            <person name="Anderson E."/>
            <person name="Anderson S."/>
            <person name="Arachi H."/>
            <person name="Azer M."/>
            <person name="Bachantsang P."/>
            <person name="Barry A."/>
            <person name="Bayul T."/>
            <person name="Berlin A."/>
            <person name="Bessette D."/>
            <person name="Bloom T."/>
            <person name="Blye J."/>
            <person name="Boguslavskiy L."/>
            <person name="Bonnet C."/>
            <person name="Boukhgalter B."/>
            <person name="Bourzgui I."/>
            <person name="Brown A."/>
            <person name="Cahill P."/>
            <person name="Channer S."/>
            <person name="Cheshatsang Y."/>
            <person name="Chuda L."/>
            <person name="Citroen M."/>
            <person name="Collymore A."/>
            <person name="Cooke P."/>
            <person name="Costello M."/>
            <person name="D'Aco K."/>
            <person name="Daza R."/>
            <person name="De Haan G."/>
            <person name="DeGray S."/>
            <person name="DeMaso C."/>
            <person name="Dhargay N."/>
            <person name="Dooley K."/>
            <person name="Dooley E."/>
            <person name="Doricent M."/>
            <person name="Dorje P."/>
            <person name="Dorjee K."/>
            <person name="Dupes A."/>
            <person name="Elong R."/>
            <person name="Falk J."/>
            <person name="Farina A."/>
            <person name="Faro S."/>
            <person name="Ferguson D."/>
            <person name="Fisher S."/>
            <person name="Foley C.D."/>
            <person name="Franke A."/>
            <person name="Friedrich D."/>
            <person name="Gadbois L."/>
            <person name="Gearin G."/>
            <person name="Gearin C.R."/>
            <person name="Giannoukos G."/>
            <person name="Goode T."/>
            <person name="Graham J."/>
            <person name="Grandbois E."/>
            <person name="Grewal S."/>
            <person name="Gyaltsen K."/>
            <person name="Hafez N."/>
            <person name="Hagos B."/>
            <person name="Hall J."/>
            <person name="Henson C."/>
            <person name="Hollinger A."/>
            <person name="Honan T."/>
            <person name="Huard M.D."/>
            <person name="Hughes L."/>
            <person name="Hurhula B."/>
            <person name="Husby M.E."/>
            <person name="Kamat A."/>
            <person name="Kanga B."/>
            <person name="Kashin S."/>
            <person name="Khazanovich D."/>
            <person name="Kisner P."/>
            <person name="Lance K."/>
            <person name="Lara M."/>
            <person name="Lee W."/>
            <person name="Lennon N."/>
            <person name="Letendre F."/>
            <person name="LeVine R."/>
            <person name="Lipovsky A."/>
            <person name="Liu X."/>
            <person name="Liu J."/>
            <person name="Liu S."/>
            <person name="Lokyitsang T."/>
            <person name="Lokyitsang Y."/>
            <person name="Lubonja R."/>
            <person name="Lui A."/>
            <person name="MacDonald P."/>
            <person name="Magnisalis V."/>
            <person name="Maru K."/>
            <person name="Matthews C."/>
            <person name="McCusker W."/>
            <person name="McDonough S."/>
            <person name="Mehta T."/>
            <person name="Meldrim J."/>
            <person name="Meneus L."/>
            <person name="Mihai O."/>
            <person name="Mihalev A."/>
            <person name="Mihova T."/>
            <person name="Mittelman R."/>
            <person name="Mlenga V."/>
            <person name="Montmayeur A."/>
            <person name="Mulrain L."/>
            <person name="Navidi A."/>
            <person name="Naylor J."/>
            <person name="Negash T."/>
            <person name="Nguyen T."/>
            <person name="Nguyen N."/>
            <person name="Nicol R."/>
            <person name="Norbu C."/>
            <person name="Norbu N."/>
            <person name="Novod N."/>
            <person name="O'Neill B."/>
            <person name="Osman S."/>
            <person name="Markiewicz E."/>
            <person name="Oyono O.L."/>
            <person name="Patti C."/>
            <person name="Phunkhang P."/>
            <person name="Pierre F."/>
            <person name="Priest M."/>
            <person name="Raghuraman S."/>
            <person name="Rege F."/>
            <person name="Reyes R."/>
            <person name="Rise C."/>
            <person name="Rogov P."/>
            <person name="Ross K."/>
            <person name="Ryan E."/>
            <person name="Settipalli S."/>
            <person name="Shea T."/>
            <person name="Sherpa N."/>
            <person name="Shi L."/>
            <person name="Shih D."/>
            <person name="Sparrow T."/>
            <person name="Spaulding J."/>
            <person name="Stalker J."/>
            <person name="Stange-Thomann N."/>
            <person name="Stavropoulos S."/>
            <person name="Stone C."/>
            <person name="Strader C."/>
            <person name="Tesfaye S."/>
            <person name="Thomson T."/>
            <person name="Thoulutsang Y."/>
            <person name="Thoulutsang D."/>
            <person name="Topham K."/>
            <person name="Topping I."/>
            <person name="Tsamla T."/>
            <person name="Vassiliev H."/>
            <person name="Vo A."/>
            <person name="Wangchuk T."/>
            <person name="Wangdi T."/>
            <person name="Weiand M."/>
            <person name="Wilkinson J."/>
            <person name="Wilson A."/>
            <person name="Yadav S."/>
            <person name="Young G."/>
            <person name="Yu Q."/>
            <person name="Zembek L."/>
            <person name="Zhong D."/>
            <person name="Zimmer A."/>
            <person name="Zwirko Z."/>
            <person name="Jaffe D.B."/>
            <person name="Alvarez P."/>
            <person name="Brockman W."/>
            <person name="Butler J."/>
            <person name="Chin C."/>
            <person name="Gnerre S."/>
            <person name="Grabherr M."/>
            <person name="Kleber M."/>
            <person name="Mauceli E."/>
            <person name="MacCallum I."/>
        </authorList>
    </citation>
    <scope>NUCLEOTIDE SEQUENCE [LARGE SCALE GENOMIC DNA]</scope>
    <source>
        <strain evidence="6">Tucson 15010-1051.87</strain>
    </source>
</reference>
<dbReference type="InterPro" id="IPR002181">
    <property type="entry name" value="Fibrinogen_a/b/g_C_dom"/>
</dbReference>
<dbReference type="Proteomes" id="UP000008792">
    <property type="component" value="Unassembled WGS sequence"/>
</dbReference>
<keyword evidence="3" id="KW-0732">Signal</keyword>
<evidence type="ECO:0000313" key="5">
    <source>
        <dbReference type="EMBL" id="EDW65338.2"/>
    </source>
</evidence>
<dbReference type="OrthoDB" id="7836154at2759"/>
<dbReference type="Gene3D" id="3.90.215.10">
    <property type="entry name" value="Gamma Fibrinogen, chain A, domain 1"/>
    <property type="match status" value="1"/>
</dbReference>
<proteinExistence type="predicted"/>
<sequence length="514" mass="59670">MFFKQILLLFMLMQAMVFAFGVDLQATNLKSEFSVKCFGIMQPLLQEIAVKKEKIDRFDEIIQNKENTLVEIQSKYDQVQIKLAVAETALREKEHQLVQQQDLCNSHRNNSNVKDELLKAYKLQVQDKTIRIEQLLKESKEQAELLDSCKLQAKAKEVQIEQLQEVAQANELLQLATAKNVTQKEEQIQQLLFDAKETKEQIENYKSQIKSKDEQLEKLHAEIHWNNVKVQELENSLRNKDQQIAELQAEVKRMLNQRSALGLQVDASEMQIEQKQSEIKNLQSELHEVQAQLSEYRMQVDRLQSTNCHWFGNSSDIHKIRAPGIDPFEVLCDSRLAGPGWTVIQRRIDGSENFYRNWSDYRVGFGSLQGEFFIGMEKLYRLTMAQTQELYIHLEAFDNSTYFARYADFSVGSESEAYALKLLGTYTGNASDALYFARNRKFSTHDVDNDRSDGNCAEQKHGAWWYDRCGHSNLNGRYLNEGSKDHIGIYWLGRHAFSFKAVQMMLRPKSVQYT</sequence>
<dbReference type="SMR" id="B4M3G3"/>
<evidence type="ECO:0000259" key="4">
    <source>
        <dbReference type="PROSITE" id="PS51406"/>
    </source>
</evidence>
<dbReference type="AlphaFoldDB" id="B4M3G3"/>
<dbReference type="Gene3D" id="4.10.530.10">
    <property type="entry name" value="Gamma-fibrinogen Carboxyl Terminal Fragment, domain 2"/>
    <property type="match status" value="1"/>
</dbReference>
<evidence type="ECO:0000256" key="2">
    <source>
        <dbReference type="SAM" id="Coils"/>
    </source>
</evidence>
<protein>
    <recommendedName>
        <fullName evidence="4">Fibrinogen C-terminal domain-containing protein</fullName>
    </recommendedName>
</protein>